<evidence type="ECO:0000313" key="2">
    <source>
        <dbReference type="EMBL" id="OSD04754.1"/>
    </source>
</evidence>
<name>A0A1Y2IVW8_TRAC3</name>
<dbReference type="AlphaFoldDB" id="A0A1Y2IVW8"/>
<dbReference type="SUPFAM" id="SSF51101">
    <property type="entry name" value="Mannose-binding lectins"/>
    <property type="match status" value="1"/>
</dbReference>
<dbReference type="Gene3D" id="2.100.10.30">
    <property type="entry name" value="Jacalin-like lectin domain"/>
    <property type="match status" value="1"/>
</dbReference>
<sequence>MNSFSSSALFGGDDGVLSQDILFLNGDHQFVINDPKKGQLDLKHPIQKIVISCGWVVDGFAVTYQLADGSSTTKAHGSQFPKASDVVTFNQNERLVGVFGRAGPQSYYHRNMVNNIGFVIFDTETGTTRTAGPYGNGNRSNQGAPFYVSDVLAFGSIAKPDEPALGLCGVFFYTD</sequence>
<dbReference type="InterPro" id="IPR036404">
    <property type="entry name" value="Jacalin-like_lectin_dom_sf"/>
</dbReference>
<dbReference type="Proteomes" id="UP000193067">
    <property type="component" value="Unassembled WGS sequence"/>
</dbReference>
<protein>
    <recommendedName>
        <fullName evidence="1">Jacalin-type lectin domain-containing protein</fullName>
    </recommendedName>
</protein>
<dbReference type="OrthoDB" id="3353688at2759"/>
<accession>A0A1Y2IVW8</accession>
<evidence type="ECO:0000313" key="3">
    <source>
        <dbReference type="Proteomes" id="UP000193067"/>
    </source>
</evidence>
<proteinExistence type="predicted"/>
<dbReference type="Pfam" id="PF01419">
    <property type="entry name" value="Jacalin"/>
    <property type="match status" value="1"/>
</dbReference>
<organism evidence="2 3">
    <name type="scientific">Trametes coccinea (strain BRFM310)</name>
    <name type="common">Pycnoporus coccineus</name>
    <dbReference type="NCBI Taxonomy" id="1353009"/>
    <lineage>
        <taxon>Eukaryota</taxon>
        <taxon>Fungi</taxon>
        <taxon>Dikarya</taxon>
        <taxon>Basidiomycota</taxon>
        <taxon>Agaricomycotina</taxon>
        <taxon>Agaricomycetes</taxon>
        <taxon>Polyporales</taxon>
        <taxon>Polyporaceae</taxon>
        <taxon>Trametes</taxon>
    </lineage>
</organism>
<reference evidence="2 3" key="1">
    <citation type="journal article" date="2015" name="Biotechnol. Biofuels">
        <title>Enhanced degradation of softwood versus hardwood by the white-rot fungus Pycnoporus coccineus.</title>
        <authorList>
            <person name="Couturier M."/>
            <person name="Navarro D."/>
            <person name="Chevret D."/>
            <person name="Henrissat B."/>
            <person name="Piumi F."/>
            <person name="Ruiz-Duenas F.J."/>
            <person name="Martinez A.T."/>
            <person name="Grigoriev I.V."/>
            <person name="Riley R."/>
            <person name="Lipzen A."/>
            <person name="Berrin J.G."/>
            <person name="Master E.R."/>
            <person name="Rosso M.N."/>
        </authorList>
    </citation>
    <scope>NUCLEOTIDE SEQUENCE [LARGE SCALE GENOMIC DNA]</scope>
    <source>
        <strain evidence="2 3">BRFM310</strain>
    </source>
</reference>
<feature type="domain" description="Jacalin-type lectin" evidence="1">
    <location>
        <begin position="41"/>
        <end position="148"/>
    </location>
</feature>
<gene>
    <name evidence="2" type="ORF">PYCCODRAFT_1465720</name>
</gene>
<evidence type="ECO:0000259" key="1">
    <source>
        <dbReference type="Pfam" id="PF01419"/>
    </source>
</evidence>
<keyword evidence="3" id="KW-1185">Reference proteome</keyword>
<dbReference type="InterPro" id="IPR001229">
    <property type="entry name" value="Jacalin-like_lectin_dom"/>
</dbReference>
<dbReference type="EMBL" id="KZ084095">
    <property type="protein sequence ID" value="OSD04754.1"/>
    <property type="molecule type" value="Genomic_DNA"/>
</dbReference>